<evidence type="ECO:0000313" key="2">
    <source>
        <dbReference type="Proteomes" id="UP001187471"/>
    </source>
</evidence>
<reference evidence="1" key="1">
    <citation type="submission" date="2022-12" db="EMBL/GenBank/DDBJ databases">
        <title>Draft genome assemblies for two species of Escallonia (Escalloniales).</title>
        <authorList>
            <person name="Chanderbali A."/>
            <person name="Dervinis C."/>
            <person name="Anghel I."/>
            <person name="Soltis D."/>
            <person name="Soltis P."/>
            <person name="Zapata F."/>
        </authorList>
    </citation>
    <scope>NUCLEOTIDE SEQUENCE</scope>
    <source>
        <strain evidence="1">UCBG92.1500</strain>
        <tissue evidence="1">Leaf</tissue>
    </source>
</reference>
<sequence length="181" mass="21135">MEMRDIATQLKSLEIGISETFLVQFILDSLPIEYGPFKFFYNTHKDKWSINELLTIGRGSFKHDGKQKHFFCKKKGHMKKECLKYKKWLGERGNIFSLVCYEFNLVNFHHNTCWIVSGASIHIANIMQGFLSLRQPIGGEQRIYLGKGIRSHVEAVGTFTCSLVSFKTLKTLFIFLRFWRI</sequence>
<dbReference type="AlphaFoldDB" id="A0AA88RWG8"/>
<protein>
    <submittedName>
        <fullName evidence="1">Uncharacterized protein</fullName>
    </submittedName>
</protein>
<accession>A0AA88RWG8</accession>
<comment type="caution">
    <text evidence="1">The sequence shown here is derived from an EMBL/GenBank/DDBJ whole genome shotgun (WGS) entry which is preliminary data.</text>
</comment>
<gene>
    <name evidence="1" type="ORF">RJ640_023461</name>
</gene>
<dbReference type="Proteomes" id="UP001187471">
    <property type="component" value="Unassembled WGS sequence"/>
</dbReference>
<evidence type="ECO:0000313" key="1">
    <source>
        <dbReference type="EMBL" id="KAK2992078.1"/>
    </source>
</evidence>
<name>A0AA88RWG8_9ASTE</name>
<dbReference type="EMBL" id="JAVXUO010000437">
    <property type="protein sequence ID" value="KAK2992078.1"/>
    <property type="molecule type" value="Genomic_DNA"/>
</dbReference>
<proteinExistence type="predicted"/>
<keyword evidence="2" id="KW-1185">Reference proteome</keyword>
<organism evidence="1 2">
    <name type="scientific">Escallonia rubra</name>
    <dbReference type="NCBI Taxonomy" id="112253"/>
    <lineage>
        <taxon>Eukaryota</taxon>
        <taxon>Viridiplantae</taxon>
        <taxon>Streptophyta</taxon>
        <taxon>Embryophyta</taxon>
        <taxon>Tracheophyta</taxon>
        <taxon>Spermatophyta</taxon>
        <taxon>Magnoliopsida</taxon>
        <taxon>eudicotyledons</taxon>
        <taxon>Gunneridae</taxon>
        <taxon>Pentapetalae</taxon>
        <taxon>asterids</taxon>
        <taxon>campanulids</taxon>
        <taxon>Escalloniales</taxon>
        <taxon>Escalloniaceae</taxon>
        <taxon>Escallonia</taxon>
    </lineage>
</organism>